<protein>
    <submittedName>
        <fullName evidence="2">Uncharacterized protein</fullName>
    </submittedName>
</protein>
<dbReference type="VEuPathDB" id="FungiDB:HMPREF1541_06458"/>
<dbReference type="InParanoid" id="W2RRS5"/>
<dbReference type="HOGENOM" id="CLU_741899_0_0_1"/>
<dbReference type="GeneID" id="19973797"/>
<sequence length="373" mass="41675">MALKKKREKAKQAELLQAAGIDSEEGTSSWDENDPDGPRAITTDEPAVAGPVERATFYPQPSRRSKHDELLEAAGLETRHQGYDPNVPDEPRAITTDEPDDTPRAVPTADGYVPAHRSGKKAEEVVENPAGTESGDIDEWVQRVLKALEEDAKPKSALEVWARKVWRAMKKDKVPKPTQVELEEALEPAVSNGMATEMYEDINEIVQAAAVRFAAVPSVAKQKVGFYQVEDEFKKLLKLRDKLAEVCRASDEEYLAENGEAAGAAGTKKKSKKPKPAPPFAKKPEGLEDIHVTMANGRVARASDDWLAAILHYVQELIRTEEKFRIYHAYFMGKLNTLDKFQRWQTQHRILSYLLARSVNMFAWGLIPKPPLP</sequence>
<organism evidence="2 3">
    <name type="scientific">Cyphellophora europaea (strain CBS 101466)</name>
    <name type="common">Phialophora europaea</name>
    <dbReference type="NCBI Taxonomy" id="1220924"/>
    <lineage>
        <taxon>Eukaryota</taxon>
        <taxon>Fungi</taxon>
        <taxon>Dikarya</taxon>
        <taxon>Ascomycota</taxon>
        <taxon>Pezizomycotina</taxon>
        <taxon>Eurotiomycetes</taxon>
        <taxon>Chaetothyriomycetidae</taxon>
        <taxon>Chaetothyriales</taxon>
        <taxon>Cyphellophoraceae</taxon>
        <taxon>Cyphellophora</taxon>
    </lineage>
</organism>
<dbReference type="RefSeq" id="XP_008719012.1">
    <property type="nucleotide sequence ID" value="XM_008720790.1"/>
</dbReference>
<dbReference type="Proteomes" id="UP000030752">
    <property type="component" value="Unassembled WGS sequence"/>
</dbReference>
<keyword evidence="3" id="KW-1185">Reference proteome</keyword>
<evidence type="ECO:0000313" key="3">
    <source>
        <dbReference type="Proteomes" id="UP000030752"/>
    </source>
</evidence>
<feature type="region of interest" description="Disordered" evidence="1">
    <location>
        <begin position="262"/>
        <end position="284"/>
    </location>
</feature>
<accession>W2RRS5</accession>
<reference evidence="2 3" key="1">
    <citation type="submission" date="2013-03" db="EMBL/GenBank/DDBJ databases">
        <title>The Genome Sequence of Phialophora europaea CBS 101466.</title>
        <authorList>
            <consortium name="The Broad Institute Genomics Platform"/>
            <person name="Cuomo C."/>
            <person name="de Hoog S."/>
            <person name="Gorbushina A."/>
            <person name="Walker B."/>
            <person name="Young S.K."/>
            <person name="Zeng Q."/>
            <person name="Gargeya S."/>
            <person name="Fitzgerald M."/>
            <person name="Haas B."/>
            <person name="Abouelleil A."/>
            <person name="Allen A.W."/>
            <person name="Alvarado L."/>
            <person name="Arachchi H.M."/>
            <person name="Berlin A.M."/>
            <person name="Chapman S.B."/>
            <person name="Gainer-Dewar J."/>
            <person name="Goldberg J."/>
            <person name="Griggs A."/>
            <person name="Gujja S."/>
            <person name="Hansen M."/>
            <person name="Howarth C."/>
            <person name="Imamovic A."/>
            <person name="Ireland A."/>
            <person name="Larimer J."/>
            <person name="McCowan C."/>
            <person name="Murphy C."/>
            <person name="Pearson M."/>
            <person name="Poon T.W."/>
            <person name="Priest M."/>
            <person name="Roberts A."/>
            <person name="Saif S."/>
            <person name="Shea T."/>
            <person name="Sisk P."/>
            <person name="Sykes S."/>
            <person name="Wortman J."/>
            <person name="Nusbaum C."/>
            <person name="Birren B."/>
        </authorList>
    </citation>
    <scope>NUCLEOTIDE SEQUENCE [LARGE SCALE GENOMIC DNA]</scope>
    <source>
        <strain evidence="2 3">CBS 101466</strain>
    </source>
</reference>
<evidence type="ECO:0000256" key="1">
    <source>
        <dbReference type="SAM" id="MobiDB-lite"/>
    </source>
</evidence>
<evidence type="ECO:0000313" key="2">
    <source>
        <dbReference type="EMBL" id="ETN38423.1"/>
    </source>
</evidence>
<gene>
    <name evidence="2" type="ORF">HMPREF1541_06458</name>
</gene>
<dbReference type="EMBL" id="KB822722">
    <property type="protein sequence ID" value="ETN38423.1"/>
    <property type="molecule type" value="Genomic_DNA"/>
</dbReference>
<feature type="region of interest" description="Disordered" evidence="1">
    <location>
        <begin position="1"/>
        <end position="134"/>
    </location>
</feature>
<proteinExistence type="predicted"/>
<name>W2RRS5_CYPE1</name>
<dbReference type="AlphaFoldDB" id="W2RRS5"/>